<evidence type="ECO:0000313" key="3">
    <source>
        <dbReference type="Proteomes" id="UP001372338"/>
    </source>
</evidence>
<protein>
    <submittedName>
        <fullName evidence="2">Uncharacterized protein</fullName>
    </submittedName>
</protein>
<keyword evidence="3" id="KW-1185">Reference proteome</keyword>
<feature type="compositionally biased region" description="Polar residues" evidence="1">
    <location>
        <begin position="1"/>
        <end position="10"/>
    </location>
</feature>
<feature type="region of interest" description="Disordered" evidence="1">
    <location>
        <begin position="1"/>
        <end position="20"/>
    </location>
</feature>
<organism evidence="2 3">
    <name type="scientific">Crotalaria pallida</name>
    <name type="common">Smooth rattlebox</name>
    <name type="synonym">Crotalaria striata</name>
    <dbReference type="NCBI Taxonomy" id="3830"/>
    <lineage>
        <taxon>Eukaryota</taxon>
        <taxon>Viridiplantae</taxon>
        <taxon>Streptophyta</taxon>
        <taxon>Embryophyta</taxon>
        <taxon>Tracheophyta</taxon>
        <taxon>Spermatophyta</taxon>
        <taxon>Magnoliopsida</taxon>
        <taxon>eudicotyledons</taxon>
        <taxon>Gunneridae</taxon>
        <taxon>Pentapetalae</taxon>
        <taxon>rosids</taxon>
        <taxon>fabids</taxon>
        <taxon>Fabales</taxon>
        <taxon>Fabaceae</taxon>
        <taxon>Papilionoideae</taxon>
        <taxon>50 kb inversion clade</taxon>
        <taxon>genistoids sensu lato</taxon>
        <taxon>core genistoids</taxon>
        <taxon>Crotalarieae</taxon>
        <taxon>Crotalaria</taxon>
    </lineage>
</organism>
<evidence type="ECO:0000313" key="2">
    <source>
        <dbReference type="EMBL" id="KAK7250778.1"/>
    </source>
</evidence>
<comment type="caution">
    <text evidence="2">The sequence shown here is derived from an EMBL/GenBank/DDBJ whole genome shotgun (WGS) entry which is preliminary data.</text>
</comment>
<gene>
    <name evidence="2" type="ORF">RIF29_33448</name>
</gene>
<sequence>MCIVATSSAPSELEKRASKPLKDRKELDELVQLIGVDGNCSKEEIVQKVAELIKEKVENSGDSKKKGEGHQNQVKNVWDSFDINKVRDAEINWSSLNLWWLSKDGEKAETEKVAEINSPKKGLEAEAIRKGKSIMGAISGHSSRHQMIMDNLLVWNVREINKPNKQRDIISVTF</sequence>
<proteinExistence type="predicted"/>
<dbReference type="Proteomes" id="UP001372338">
    <property type="component" value="Unassembled WGS sequence"/>
</dbReference>
<dbReference type="AlphaFoldDB" id="A0AAN9HU24"/>
<accession>A0AAN9HU24</accession>
<name>A0AAN9HU24_CROPI</name>
<evidence type="ECO:0000256" key="1">
    <source>
        <dbReference type="SAM" id="MobiDB-lite"/>
    </source>
</evidence>
<reference evidence="2 3" key="1">
    <citation type="submission" date="2024-01" db="EMBL/GenBank/DDBJ databases">
        <title>The genomes of 5 underutilized Papilionoideae crops provide insights into root nodulation and disease resistanc.</title>
        <authorList>
            <person name="Yuan L."/>
        </authorList>
    </citation>
    <scope>NUCLEOTIDE SEQUENCE [LARGE SCALE GENOMIC DNA]</scope>
    <source>
        <strain evidence="2">ZHUSHIDOU_FW_LH</strain>
        <tissue evidence="2">Leaf</tissue>
    </source>
</reference>
<dbReference type="EMBL" id="JAYWIO010000007">
    <property type="protein sequence ID" value="KAK7250778.1"/>
    <property type="molecule type" value="Genomic_DNA"/>
</dbReference>